<sequence length="267" mass="30302">MGDFNHSNTDWINLDLHSEEASFRTREFPTPECTGTNEARVYVLLASQEVQWDFVWTLREEAKDQLKEYAIITIDDDKYNGISEKSQGFRGMHCIHRVCYVNIPGGDGDEKSDRVPGKYHGILNTTENSDRLYHSFRAVLKITPTYPTNKRYKDFEKQVLNRIKQHPFCVPYDHKIFQFIEVPVFAAHLYDAVMIYAQALNQTLADPTVEAANGTHILSLIKNRAFPSIQGFKILHPRMGGTGHGRPVGRSPAGTGPNPHCSAQPQQ</sequence>
<evidence type="ECO:0000313" key="2">
    <source>
        <dbReference type="EMBL" id="KAK7084331.1"/>
    </source>
</evidence>
<comment type="caution">
    <text evidence="2">The sequence shown here is derived from an EMBL/GenBank/DDBJ whole genome shotgun (WGS) entry which is preliminary data.</text>
</comment>
<dbReference type="InterPro" id="IPR028082">
    <property type="entry name" value="Peripla_BP_I"/>
</dbReference>
<accession>A0AAN8XHL6</accession>
<proteinExistence type="predicted"/>
<dbReference type="SUPFAM" id="SSF53822">
    <property type="entry name" value="Periplasmic binding protein-like I"/>
    <property type="match status" value="1"/>
</dbReference>
<gene>
    <name evidence="2" type="ORF">SK128_003436</name>
</gene>
<keyword evidence="3" id="KW-1185">Reference proteome</keyword>
<name>A0AAN8XHL6_HALRR</name>
<protein>
    <submittedName>
        <fullName evidence="2">Uncharacterized protein</fullName>
    </submittedName>
</protein>
<evidence type="ECO:0000256" key="1">
    <source>
        <dbReference type="SAM" id="MobiDB-lite"/>
    </source>
</evidence>
<organism evidence="2 3">
    <name type="scientific">Halocaridina rubra</name>
    <name type="common">Hawaiian red shrimp</name>
    <dbReference type="NCBI Taxonomy" id="373956"/>
    <lineage>
        <taxon>Eukaryota</taxon>
        <taxon>Metazoa</taxon>
        <taxon>Ecdysozoa</taxon>
        <taxon>Arthropoda</taxon>
        <taxon>Crustacea</taxon>
        <taxon>Multicrustacea</taxon>
        <taxon>Malacostraca</taxon>
        <taxon>Eumalacostraca</taxon>
        <taxon>Eucarida</taxon>
        <taxon>Decapoda</taxon>
        <taxon>Pleocyemata</taxon>
        <taxon>Caridea</taxon>
        <taxon>Atyoidea</taxon>
        <taxon>Atyidae</taxon>
        <taxon>Halocaridina</taxon>
    </lineage>
</organism>
<dbReference type="AlphaFoldDB" id="A0AAN8XHL6"/>
<dbReference type="Proteomes" id="UP001381693">
    <property type="component" value="Unassembled WGS sequence"/>
</dbReference>
<dbReference type="Gene3D" id="3.40.50.2300">
    <property type="match status" value="1"/>
</dbReference>
<reference evidence="2 3" key="1">
    <citation type="submission" date="2023-11" db="EMBL/GenBank/DDBJ databases">
        <title>Halocaridina rubra genome assembly.</title>
        <authorList>
            <person name="Smith C."/>
        </authorList>
    </citation>
    <scope>NUCLEOTIDE SEQUENCE [LARGE SCALE GENOMIC DNA]</scope>
    <source>
        <strain evidence="2">EP-1</strain>
        <tissue evidence="2">Whole</tissue>
    </source>
</reference>
<evidence type="ECO:0000313" key="3">
    <source>
        <dbReference type="Proteomes" id="UP001381693"/>
    </source>
</evidence>
<dbReference type="EMBL" id="JAXCGZ010002141">
    <property type="protein sequence ID" value="KAK7084331.1"/>
    <property type="molecule type" value="Genomic_DNA"/>
</dbReference>
<feature type="region of interest" description="Disordered" evidence="1">
    <location>
        <begin position="238"/>
        <end position="267"/>
    </location>
</feature>